<dbReference type="EMBL" id="JH711588">
    <property type="protein sequence ID" value="EIW75679.1"/>
    <property type="molecule type" value="Genomic_DNA"/>
</dbReference>
<feature type="region of interest" description="Disordered" evidence="1">
    <location>
        <begin position="27"/>
        <end position="305"/>
    </location>
</feature>
<feature type="region of interest" description="Disordered" evidence="1">
    <location>
        <begin position="320"/>
        <end position="460"/>
    </location>
</feature>
<keyword evidence="3" id="KW-1185">Reference proteome</keyword>
<dbReference type="AlphaFoldDB" id="A0A5M3M8Z0"/>
<feature type="compositionally biased region" description="Basic residues" evidence="1">
    <location>
        <begin position="170"/>
        <end position="186"/>
    </location>
</feature>
<feature type="compositionally biased region" description="Polar residues" evidence="1">
    <location>
        <begin position="854"/>
        <end position="869"/>
    </location>
</feature>
<gene>
    <name evidence="2" type="ORF">CONPUDRAFT_93394</name>
</gene>
<feature type="compositionally biased region" description="Gly residues" evidence="1">
    <location>
        <begin position="43"/>
        <end position="54"/>
    </location>
</feature>
<feature type="compositionally biased region" description="Acidic residues" evidence="1">
    <location>
        <begin position="256"/>
        <end position="275"/>
    </location>
</feature>
<comment type="caution">
    <text evidence="2">The sequence shown here is derived from an EMBL/GenBank/DDBJ whole genome shotgun (WGS) entry which is preliminary data.</text>
</comment>
<feature type="region of interest" description="Disordered" evidence="1">
    <location>
        <begin position="549"/>
        <end position="690"/>
    </location>
</feature>
<feature type="compositionally biased region" description="Low complexity" evidence="1">
    <location>
        <begin position="439"/>
        <end position="450"/>
    </location>
</feature>
<dbReference type="GeneID" id="19211580"/>
<sequence>MAPPYAISATTDQSTATASRFKRSFDQFGYDNRDDMPHHVAGASGGPGGSGSTSGSGSIESAASSSGPHGYASSSNTSLTASDSARNPTHEAQRTKRARSASSSADSDLSAASSNRSTEYETAASALDSSSSSLSDLSAEQPRHPALSSSAFSSQGQQSHNHIHSSSPSQHHHRPHAHAYTRRRLSTSHGGEHRVHGPRSSTSISINPISTPLSVISQSSSSSSSNASSASTGATARRPSAPSASNTLSGPRPQEVDDAVAPDSSMDIDDGEGPDDSIQPSPSGARSRSATLSTPERPQRSSTDVFRRALERFQNFESEMAALREQDGSLSLPPASGSTSSLASHAVPPSSSDLEIGFDRRPGTATATGGSTATQMASETDARASGRQPWSFSPATAGPAPAGSVVEDDIPMPMYPDAGAGSHETSDEDSVARTLLDVSPSSGSSTGTRSNEASPLRRPPGALRVQHVQGPRAASTGVDASRVASQARPGLASRLANAASASGSASVTSNMSTGMNASPSIVAPPVSSPARYVSSLPYLNEVVSSPAGLLTNESSGGAHETPEQDDPLPSSPELELVYPVFGHGSSPDRRARSPASRAATTAATASRTAMSTSPRPNLRPRNVAERLRNAVRDSHARDRERERERRERGHMERERARTREASRDGDRDRGGPDAFWSFWDGEGEGSGSSSSLAAAAASISSMETSSMSSTGANAGSVDAHPSVININVGAGAPIPGDIRSLFRSPDMGHLSPRARVRPSSGNGTVTATATTTTTTDVMPQAQAPDSFNLENTSSPTGASTPTPGGEAGSASATRDVPSGSLDHLFEFRPTRSSSPVPPAFASYSASPTRPLPQAQAQGQTRDQTQAQTFGSSAGGSSGVAPEHSFSLHAHAHAHAHNHEHVRGAHVHSLAHVHAPSYHPQLQSQSQSQHQPQYQPQQYQHQHQRQQQRVHEHWSAHFGSTARPASRMPSNSLVDETGRERERRRAALISNTSSHPGSGSGTVGVSASAGITAARPISNGNSNGNGNFYLPYGGGRGEQHGHGHGHGRGMPMAFMHPIPLPLPAGARAAADVSGASGGGANSQSAAAAANLNSNPSSNPGSNHAVHEPAVIPPEPGVPHFPAPPSHAVRYSGDVWAREAEAQARGMEEFFGVGRNASASASVSKTRIKTGIKHPRIRSCIIRIARQCLQLKARKARAPVLVRIAAKRHGAWSRGAARARKIRSSLGCSAILSSACSVGGRVALDRTLRRRRHHHRVQVLARRIGFGRLYMITI</sequence>
<dbReference type="KEGG" id="cput:CONPUDRAFT_93394"/>
<feature type="compositionally biased region" description="Low complexity" evidence="1">
    <location>
        <begin position="1080"/>
        <end position="1102"/>
    </location>
</feature>
<evidence type="ECO:0000313" key="3">
    <source>
        <dbReference type="Proteomes" id="UP000053558"/>
    </source>
</evidence>
<proteinExistence type="predicted"/>
<reference evidence="3" key="1">
    <citation type="journal article" date="2012" name="Science">
        <title>The Paleozoic origin of enzymatic lignin decomposition reconstructed from 31 fungal genomes.</title>
        <authorList>
            <person name="Floudas D."/>
            <person name="Binder M."/>
            <person name="Riley R."/>
            <person name="Barry K."/>
            <person name="Blanchette R.A."/>
            <person name="Henrissat B."/>
            <person name="Martinez A.T."/>
            <person name="Otillar R."/>
            <person name="Spatafora J.W."/>
            <person name="Yadav J.S."/>
            <person name="Aerts A."/>
            <person name="Benoit I."/>
            <person name="Boyd A."/>
            <person name="Carlson A."/>
            <person name="Copeland A."/>
            <person name="Coutinho P.M."/>
            <person name="de Vries R.P."/>
            <person name="Ferreira P."/>
            <person name="Findley K."/>
            <person name="Foster B."/>
            <person name="Gaskell J."/>
            <person name="Glotzer D."/>
            <person name="Gorecki P."/>
            <person name="Heitman J."/>
            <person name="Hesse C."/>
            <person name="Hori C."/>
            <person name="Igarashi K."/>
            <person name="Jurgens J.A."/>
            <person name="Kallen N."/>
            <person name="Kersten P."/>
            <person name="Kohler A."/>
            <person name="Kuees U."/>
            <person name="Kumar T.K.A."/>
            <person name="Kuo A."/>
            <person name="LaButti K."/>
            <person name="Larrondo L.F."/>
            <person name="Lindquist E."/>
            <person name="Ling A."/>
            <person name="Lombard V."/>
            <person name="Lucas S."/>
            <person name="Lundell T."/>
            <person name="Martin R."/>
            <person name="McLaughlin D.J."/>
            <person name="Morgenstern I."/>
            <person name="Morin E."/>
            <person name="Murat C."/>
            <person name="Nagy L.G."/>
            <person name="Nolan M."/>
            <person name="Ohm R.A."/>
            <person name="Patyshakuliyeva A."/>
            <person name="Rokas A."/>
            <person name="Ruiz-Duenas F.J."/>
            <person name="Sabat G."/>
            <person name="Salamov A."/>
            <person name="Samejima M."/>
            <person name="Schmutz J."/>
            <person name="Slot J.C."/>
            <person name="St John F."/>
            <person name="Stenlid J."/>
            <person name="Sun H."/>
            <person name="Sun S."/>
            <person name="Syed K."/>
            <person name="Tsang A."/>
            <person name="Wiebenga A."/>
            <person name="Young D."/>
            <person name="Pisabarro A."/>
            <person name="Eastwood D.C."/>
            <person name="Martin F."/>
            <person name="Cullen D."/>
            <person name="Grigoriev I.V."/>
            <person name="Hibbett D.S."/>
        </authorList>
    </citation>
    <scope>NUCLEOTIDE SEQUENCE [LARGE SCALE GENOMIC DNA]</scope>
    <source>
        <strain evidence="3">RWD-64-598 SS2</strain>
    </source>
</reference>
<name>A0A5M3M8Z0_CONPW</name>
<feature type="region of interest" description="Disordered" evidence="1">
    <location>
        <begin position="1069"/>
        <end position="1117"/>
    </location>
</feature>
<feature type="region of interest" description="Disordered" evidence="1">
    <location>
        <begin position="467"/>
        <end position="486"/>
    </location>
</feature>
<evidence type="ECO:0000256" key="1">
    <source>
        <dbReference type="SAM" id="MobiDB-lite"/>
    </source>
</evidence>
<dbReference type="Proteomes" id="UP000053558">
    <property type="component" value="Unassembled WGS sequence"/>
</dbReference>
<feature type="compositionally biased region" description="Low complexity" evidence="1">
    <location>
        <begin position="916"/>
        <end position="940"/>
    </location>
</feature>
<feature type="compositionally biased region" description="Polar residues" evidence="1">
    <location>
        <begin position="336"/>
        <end position="353"/>
    </location>
</feature>
<feature type="compositionally biased region" description="Low complexity" evidence="1">
    <location>
        <begin position="100"/>
        <end position="139"/>
    </location>
</feature>
<feature type="compositionally biased region" description="Low complexity" evidence="1">
    <location>
        <begin position="792"/>
        <end position="804"/>
    </location>
</feature>
<feature type="compositionally biased region" description="Low complexity" evidence="1">
    <location>
        <begin position="200"/>
        <end position="245"/>
    </location>
</feature>
<feature type="compositionally biased region" description="Basic and acidic residues" evidence="1">
    <location>
        <begin position="622"/>
        <end position="671"/>
    </location>
</feature>
<dbReference type="OMA" id="HERVPSI"/>
<feature type="compositionally biased region" description="Low complexity" evidence="1">
    <location>
        <begin position="55"/>
        <end position="85"/>
    </location>
</feature>
<protein>
    <submittedName>
        <fullName evidence="2">Uncharacterized protein</fullName>
    </submittedName>
</protein>
<evidence type="ECO:0000313" key="2">
    <source>
        <dbReference type="EMBL" id="EIW75679.1"/>
    </source>
</evidence>
<dbReference type="RefSeq" id="XP_007774367.1">
    <property type="nucleotide sequence ID" value="XM_007776177.1"/>
</dbReference>
<feature type="compositionally biased region" description="Polar residues" evidence="1">
    <location>
        <begin position="278"/>
        <end position="304"/>
    </location>
</feature>
<organism evidence="2 3">
    <name type="scientific">Coniophora puteana (strain RWD-64-598)</name>
    <name type="common">Brown rot fungus</name>
    <dbReference type="NCBI Taxonomy" id="741705"/>
    <lineage>
        <taxon>Eukaryota</taxon>
        <taxon>Fungi</taxon>
        <taxon>Dikarya</taxon>
        <taxon>Basidiomycota</taxon>
        <taxon>Agaricomycotina</taxon>
        <taxon>Agaricomycetes</taxon>
        <taxon>Agaricomycetidae</taxon>
        <taxon>Boletales</taxon>
        <taxon>Coniophorineae</taxon>
        <taxon>Coniophoraceae</taxon>
        <taxon>Coniophora</taxon>
    </lineage>
</organism>
<feature type="compositionally biased region" description="Low complexity" evidence="1">
    <location>
        <begin position="764"/>
        <end position="775"/>
    </location>
</feature>
<feature type="compositionally biased region" description="Low complexity" evidence="1">
    <location>
        <begin position="363"/>
        <end position="374"/>
    </location>
</feature>
<feature type="region of interest" description="Disordered" evidence="1">
    <location>
        <begin position="916"/>
        <end position="980"/>
    </location>
</feature>
<feature type="compositionally biased region" description="Low complexity" evidence="1">
    <location>
        <begin position="148"/>
        <end position="169"/>
    </location>
</feature>
<feature type="compositionally biased region" description="Low complexity" evidence="1">
    <location>
        <begin position="593"/>
        <end position="615"/>
    </location>
</feature>
<feature type="region of interest" description="Disordered" evidence="1">
    <location>
        <begin position="743"/>
        <end position="882"/>
    </location>
</feature>
<accession>A0A5M3M8Z0</accession>
<feature type="compositionally biased region" description="Low complexity" evidence="1">
    <location>
        <begin position="394"/>
        <end position="403"/>
    </location>
</feature>